<feature type="non-terminal residue" evidence="2">
    <location>
        <position position="126"/>
    </location>
</feature>
<feature type="region of interest" description="Disordered" evidence="1">
    <location>
        <begin position="74"/>
        <end position="126"/>
    </location>
</feature>
<organism evidence="2 3">
    <name type="scientific">Volvox reticuliferus</name>
    <dbReference type="NCBI Taxonomy" id="1737510"/>
    <lineage>
        <taxon>Eukaryota</taxon>
        <taxon>Viridiplantae</taxon>
        <taxon>Chlorophyta</taxon>
        <taxon>core chlorophytes</taxon>
        <taxon>Chlorophyceae</taxon>
        <taxon>CS clade</taxon>
        <taxon>Chlamydomonadales</taxon>
        <taxon>Volvocaceae</taxon>
        <taxon>Volvox</taxon>
    </lineage>
</organism>
<accession>A0A8J4G5B3</accession>
<feature type="compositionally biased region" description="Basic and acidic residues" evidence="1">
    <location>
        <begin position="1"/>
        <end position="13"/>
    </location>
</feature>
<evidence type="ECO:0000313" key="3">
    <source>
        <dbReference type="Proteomes" id="UP000722791"/>
    </source>
</evidence>
<gene>
    <name evidence="2" type="ORF">Vretimale_5462</name>
</gene>
<name>A0A8J4G5B3_9CHLO</name>
<feature type="compositionally biased region" description="Low complexity" evidence="1">
    <location>
        <begin position="14"/>
        <end position="25"/>
    </location>
</feature>
<reference evidence="2" key="1">
    <citation type="journal article" date="2021" name="Proc. Natl. Acad. Sci. U.S.A.">
        <title>Three genomes in the algal genus Volvox reveal the fate of a haploid sex-determining region after a transition to homothallism.</title>
        <authorList>
            <person name="Yamamoto K."/>
            <person name="Hamaji T."/>
            <person name="Kawai-Toyooka H."/>
            <person name="Matsuzaki R."/>
            <person name="Takahashi F."/>
            <person name="Nishimura Y."/>
            <person name="Kawachi M."/>
            <person name="Noguchi H."/>
            <person name="Minakuchi Y."/>
            <person name="Umen J.G."/>
            <person name="Toyoda A."/>
            <person name="Nozaki H."/>
        </authorList>
    </citation>
    <scope>NUCLEOTIDE SEQUENCE</scope>
    <source>
        <strain evidence="2">NIES-3785</strain>
    </source>
</reference>
<dbReference type="AlphaFoldDB" id="A0A8J4G5B3"/>
<evidence type="ECO:0000313" key="2">
    <source>
        <dbReference type="EMBL" id="GIM00316.1"/>
    </source>
</evidence>
<dbReference type="EMBL" id="BNCQ01000007">
    <property type="protein sequence ID" value="GIM00316.1"/>
    <property type="molecule type" value="Genomic_DNA"/>
</dbReference>
<sequence>RRYSDPRLTRHESSATVAAAAGSSTNPGAGADAGGSNHEDDSSDIVGPTLTMLKPALEQLNRLMATRRWKMENVKTGTIKNDDGGQHSYGSGEGGWGPRQLQQQGGHPSYRSLSAGTEAATTDGVC</sequence>
<proteinExistence type="predicted"/>
<feature type="non-terminal residue" evidence="2">
    <location>
        <position position="1"/>
    </location>
</feature>
<comment type="caution">
    <text evidence="2">The sequence shown here is derived from an EMBL/GenBank/DDBJ whole genome shotgun (WGS) entry which is preliminary data.</text>
</comment>
<feature type="compositionally biased region" description="Polar residues" evidence="1">
    <location>
        <begin position="100"/>
        <end position="115"/>
    </location>
</feature>
<dbReference type="Proteomes" id="UP000722791">
    <property type="component" value="Unassembled WGS sequence"/>
</dbReference>
<evidence type="ECO:0000256" key="1">
    <source>
        <dbReference type="SAM" id="MobiDB-lite"/>
    </source>
</evidence>
<protein>
    <submittedName>
        <fullName evidence="2">Uncharacterized protein</fullName>
    </submittedName>
</protein>
<feature type="region of interest" description="Disordered" evidence="1">
    <location>
        <begin position="1"/>
        <end position="47"/>
    </location>
</feature>